<sequence>MMQMDRAVFDLGMSVHAVSLYILICALADEGRDSTLEAVRGQWTASEDALWTAAKELERHKVLRIEMESESSGRFWVQPSHEWI</sequence>
<dbReference type="OrthoDB" id="5521897at2"/>
<gene>
    <name evidence="1" type="ORF">EDC27_0238</name>
</gene>
<name>A0A3N1VJK1_9BACT</name>
<accession>A0A3N1VJK1</accession>
<dbReference type="RefSeq" id="WP_123288787.1">
    <property type="nucleotide sequence ID" value="NZ_RJVA01000009.1"/>
</dbReference>
<comment type="caution">
    <text evidence="1">The sequence shown here is derived from an EMBL/GenBank/DDBJ whole genome shotgun (WGS) entry which is preliminary data.</text>
</comment>
<organism evidence="1 2">
    <name type="scientific">Desulfosoma caldarium</name>
    <dbReference type="NCBI Taxonomy" id="610254"/>
    <lineage>
        <taxon>Bacteria</taxon>
        <taxon>Pseudomonadati</taxon>
        <taxon>Thermodesulfobacteriota</taxon>
        <taxon>Syntrophobacteria</taxon>
        <taxon>Syntrophobacterales</taxon>
        <taxon>Syntrophobacteraceae</taxon>
        <taxon>Desulfosoma</taxon>
    </lineage>
</organism>
<dbReference type="AlphaFoldDB" id="A0A3N1VJK1"/>
<dbReference type="Proteomes" id="UP000276223">
    <property type="component" value="Unassembled WGS sequence"/>
</dbReference>
<dbReference type="EMBL" id="RJVA01000009">
    <property type="protein sequence ID" value="ROR02983.1"/>
    <property type="molecule type" value="Genomic_DNA"/>
</dbReference>
<evidence type="ECO:0000313" key="1">
    <source>
        <dbReference type="EMBL" id="ROR02983.1"/>
    </source>
</evidence>
<keyword evidence="2" id="KW-1185">Reference proteome</keyword>
<protein>
    <submittedName>
        <fullName evidence="1">Uncharacterized protein</fullName>
    </submittedName>
</protein>
<proteinExistence type="predicted"/>
<reference evidence="1 2" key="1">
    <citation type="submission" date="2018-11" db="EMBL/GenBank/DDBJ databases">
        <title>Genomic Encyclopedia of Type Strains, Phase IV (KMG-IV): sequencing the most valuable type-strain genomes for metagenomic binning, comparative biology and taxonomic classification.</title>
        <authorList>
            <person name="Goeker M."/>
        </authorList>
    </citation>
    <scope>NUCLEOTIDE SEQUENCE [LARGE SCALE GENOMIC DNA]</scope>
    <source>
        <strain evidence="1 2">DSM 22027</strain>
    </source>
</reference>
<evidence type="ECO:0000313" key="2">
    <source>
        <dbReference type="Proteomes" id="UP000276223"/>
    </source>
</evidence>